<evidence type="ECO:0000313" key="1">
    <source>
        <dbReference type="EMBL" id="QNJ98238.1"/>
    </source>
</evidence>
<dbReference type="AlphaFoldDB" id="A0A7G8PV72"/>
<dbReference type="EMBL" id="CP052909">
    <property type="protein sequence ID" value="QNJ98238.1"/>
    <property type="molecule type" value="Genomic_DNA"/>
</dbReference>
<sequence length="137" mass="14931">MKRLLVIFGFAVLTLTTSCVKDTYNFDDALKGSWNLVQVSGGLAGLDEQIAPGKVSWTFDGSGEIIVNNTVGVNQGGVLESGKFDYNVINSNGNTFLVIENNEFGIYTIQNGELRMDEAFTSDGVGKLDGFKLFFQR</sequence>
<protein>
    <recommendedName>
        <fullName evidence="3">Lipocalin-like domain-containing protein</fullName>
    </recommendedName>
</protein>
<dbReference type="Proteomes" id="UP000515514">
    <property type="component" value="Chromosome"/>
</dbReference>
<dbReference type="KEGG" id="alti:ALE3EI_1686"/>
<evidence type="ECO:0000313" key="2">
    <source>
        <dbReference type="Proteomes" id="UP000515514"/>
    </source>
</evidence>
<keyword evidence="2" id="KW-1185">Reference proteome</keyword>
<name>A0A7G8PV72_9FLAO</name>
<organism evidence="1 2">
    <name type="scientific">Constantimarinum furrinae</name>
    <dbReference type="NCBI Taxonomy" id="2562285"/>
    <lineage>
        <taxon>Bacteria</taxon>
        <taxon>Pseudomonadati</taxon>
        <taxon>Bacteroidota</taxon>
        <taxon>Flavobacteriia</taxon>
        <taxon>Flavobacteriales</taxon>
        <taxon>Flavobacteriaceae</taxon>
        <taxon>Altibacter/Constantimarinum group</taxon>
        <taxon>Constantimarinum</taxon>
    </lineage>
</organism>
<accession>A0A7G8PV72</accession>
<dbReference type="PROSITE" id="PS51257">
    <property type="entry name" value="PROKAR_LIPOPROTEIN"/>
    <property type="match status" value="1"/>
</dbReference>
<proteinExistence type="predicted"/>
<evidence type="ECO:0008006" key="3">
    <source>
        <dbReference type="Google" id="ProtNLM"/>
    </source>
</evidence>
<reference evidence="1 2" key="1">
    <citation type="submission" date="2020-04" db="EMBL/GenBank/DDBJ databases">
        <title>Genome sequence of Altibacter aquimarinus strain ALE3EI.</title>
        <authorList>
            <person name="Oh H.-M."/>
            <person name="Jang D."/>
        </authorList>
    </citation>
    <scope>NUCLEOTIDE SEQUENCE [LARGE SCALE GENOMIC DNA]</scope>
    <source>
        <strain evidence="1 2">ALE3EI</strain>
    </source>
</reference>
<dbReference type="RefSeq" id="WP_186987846.1">
    <property type="nucleotide sequence ID" value="NZ_CP052909.1"/>
</dbReference>
<gene>
    <name evidence="1" type="ORF">ALE3EI_1686</name>
</gene>